<accession>A0A0F4G9Y7</accession>
<evidence type="ECO:0000313" key="3">
    <source>
        <dbReference type="EMBL" id="KJX94186.1"/>
    </source>
</evidence>
<dbReference type="GO" id="GO:0016787">
    <property type="term" value="F:hydrolase activity"/>
    <property type="evidence" value="ECO:0007669"/>
    <property type="project" value="UniProtKB-KW"/>
</dbReference>
<protein>
    <submittedName>
        <fullName evidence="3">Alpha beta hydrolase fold-3 domain-containing protein</fullName>
    </submittedName>
</protein>
<dbReference type="SUPFAM" id="SSF53474">
    <property type="entry name" value="alpha/beta-Hydrolases"/>
    <property type="match status" value="1"/>
</dbReference>
<comment type="caution">
    <text evidence="3">The sequence shown here is derived from an EMBL/GenBank/DDBJ whole genome shotgun (WGS) entry which is preliminary data.</text>
</comment>
<dbReference type="InterPro" id="IPR050300">
    <property type="entry name" value="GDXG_lipolytic_enzyme"/>
</dbReference>
<dbReference type="EMBL" id="LAFY01004170">
    <property type="protein sequence ID" value="KJX94186.1"/>
    <property type="molecule type" value="Genomic_DNA"/>
</dbReference>
<dbReference type="AlphaFoldDB" id="A0A0F4G9Y7"/>
<keyword evidence="1 3" id="KW-0378">Hydrolase</keyword>
<evidence type="ECO:0000313" key="4">
    <source>
        <dbReference type="Proteomes" id="UP000033647"/>
    </source>
</evidence>
<keyword evidence="4" id="KW-1185">Reference proteome</keyword>
<dbReference type="InterPro" id="IPR013094">
    <property type="entry name" value="AB_hydrolase_3"/>
</dbReference>
<proteinExistence type="predicted"/>
<dbReference type="PANTHER" id="PTHR48081:SF8">
    <property type="entry name" value="ALPHA_BETA HYDROLASE FOLD-3 DOMAIN-CONTAINING PROTEIN-RELATED"/>
    <property type="match status" value="1"/>
</dbReference>
<evidence type="ECO:0000256" key="1">
    <source>
        <dbReference type="ARBA" id="ARBA00022801"/>
    </source>
</evidence>
<dbReference type="InterPro" id="IPR029058">
    <property type="entry name" value="AB_hydrolase_fold"/>
</dbReference>
<dbReference type="Pfam" id="PF07859">
    <property type="entry name" value="Abhydrolase_3"/>
    <property type="match status" value="1"/>
</dbReference>
<feature type="domain" description="Alpha/beta hydrolase fold-3" evidence="2">
    <location>
        <begin position="103"/>
        <end position="338"/>
    </location>
</feature>
<organism evidence="3 4">
    <name type="scientific">Zymoseptoria brevis</name>
    <dbReference type="NCBI Taxonomy" id="1047168"/>
    <lineage>
        <taxon>Eukaryota</taxon>
        <taxon>Fungi</taxon>
        <taxon>Dikarya</taxon>
        <taxon>Ascomycota</taxon>
        <taxon>Pezizomycotina</taxon>
        <taxon>Dothideomycetes</taxon>
        <taxon>Dothideomycetidae</taxon>
        <taxon>Mycosphaerellales</taxon>
        <taxon>Mycosphaerellaceae</taxon>
        <taxon>Zymoseptoria</taxon>
    </lineage>
</organism>
<evidence type="ECO:0000259" key="2">
    <source>
        <dbReference type="Pfam" id="PF07859"/>
    </source>
</evidence>
<gene>
    <name evidence="3" type="ORF">TI39_contig4211g00008</name>
</gene>
<dbReference type="PANTHER" id="PTHR48081">
    <property type="entry name" value="AB HYDROLASE SUPERFAMILY PROTEIN C4A8.06C"/>
    <property type="match status" value="1"/>
</dbReference>
<dbReference type="Gene3D" id="3.40.50.1820">
    <property type="entry name" value="alpha/beta hydrolase"/>
    <property type="match status" value="1"/>
</dbReference>
<dbReference type="OrthoDB" id="408631at2759"/>
<reference evidence="3 4" key="1">
    <citation type="submission" date="2015-03" db="EMBL/GenBank/DDBJ databases">
        <title>RNA-seq based gene annotation and comparative genomics of four Zymoseptoria species reveal species-specific pathogenicity related genes and transposable element activity.</title>
        <authorList>
            <person name="Grandaubert J."/>
            <person name="Bhattacharyya A."/>
            <person name="Stukenbrock E.H."/>
        </authorList>
    </citation>
    <scope>NUCLEOTIDE SEQUENCE [LARGE SCALE GENOMIC DNA]</scope>
    <source>
        <strain evidence="3 4">Zb18110</strain>
    </source>
</reference>
<sequence>MRLLADPDVLSMSEQDLRDLAIPTPEYETVLSAWPTPKTDWSNLHSTAEKYRFLDEFAADSDIPDPLVAETLHSFTTRDGHPLPLRTFSPAAGKKAGPGGPLIVLYHGGGLVLGSPVMVASLARWLVSQFNAVVVAPAYRLAPEHPWPAPVNDAWDALVYIRSHASTVFAADTSRGFVIGGISAGGTIAVSFAHKARDEWTPSGPMVTGVFSSWGSVRTVDEQGEGLEEGYRSRCLSRREEGCVDNPVLSKDFLGWLNACLKADVNDPVYSSLLWPPIVDEGTQRKGLFGHQGLPRVYLQTSGRDPSRDENLVFGDMLKREGVEGRLDLYAGLPHCFFLHLSHLPEYERWEKDTIDGFRWLLGGKGR</sequence>
<dbReference type="STRING" id="1047168.A0A0F4G9Y7"/>
<dbReference type="Proteomes" id="UP000033647">
    <property type="component" value="Unassembled WGS sequence"/>
</dbReference>
<name>A0A0F4G9Y7_9PEZI</name>